<gene>
    <name evidence="3" type="ORF">PTTT1_LOCUS32971</name>
</gene>
<name>A0A8J9X599_PHATR</name>
<keyword evidence="1" id="KW-1133">Transmembrane helix</keyword>
<dbReference type="InterPro" id="IPR032816">
    <property type="entry name" value="VTT_dom"/>
</dbReference>
<feature type="transmembrane region" description="Helical" evidence="1">
    <location>
        <begin position="37"/>
        <end position="56"/>
    </location>
</feature>
<dbReference type="InterPro" id="IPR053240">
    <property type="entry name" value="VTT_domain"/>
</dbReference>
<feature type="transmembrane region" description="Helical" evidence="1">
    <location>
        <begin position="124"/>
        <end position="145"/>
    </location>
</feature>
<keyword evidence="1" id="KW-0472">Membrane</keyword>
<feature type="transmembrane region" description="Helical" evidence="1">
    <location>
        <begin position="68"/>
        <end position="93"/>
    </location>
</feature>
<proteinExistence type="predicted"/>
<feature type="non-terminal residue" evidence="3">
    <location>
        <position position="174"/>
    </location>
</feature>
<dbReference type="PANTHER" id="PTHR46826:SF1">
    <property type="entry name" value="TVP38_TMEM64 FAMILY MEMBRANE PROTEIN YDJX"/>
    <property type="match status" value="1"/>
</dbReference>
<dbReference type="Pfam" id="PF09335">
    <property type="entry name" value="VTT_dom"/>
    <property type="match status" value="1"/>
</dbReference>
<keyword evidence="1" id="KW-0812">Transmembrane</keyword>
<dbReference type="EMBL" id="OU594964">
    <property type="protein sequence ID" value="CAG9286636.1"/>
    <property type="molecule type" value="Genomic_DNA"/>
</dbReference>
<reference evidence="3" key="1">
    <citation type="submission" date="2022-02" db="EMBL/GenBank/DDBJ databases">
        <authorList>
            <person name="Giguere J D."/>
        </authorList>
    </citation>
    <scope>NUCLEOTIDE SEQUENCE</scope>
    <source>
        <strain evidence="3">CCAP 1055/1</strain>
    </source>
</reference>
<organism evidence="3">
    <name type="scientific">Phaeodactylum tricornutum</name>
    <name type="common">Diatom</name>
    <dbReference type="NCBI Taxonomy" id="2850"/>
    <lineage>
        <taxon>Eukaryota</taxon>
        <taxon>Sar</taxon>
        <taxon>Stramenopiles</taxon>
        <taxon>Ochrophyta</taxon>
        <taxon>Bacillariophyta</taxon>
        <taxon>Bacillariophyceae</taxon>
        <taxon>Bacillariophycidae</taxon>
        <taxon>Naviculales</taxon>
        <taxon>Phaeodactylaceae</taxon>
        <taxon>Phaeodactylum</taxon>
    </lineage>
</organism>
<evidence type="ECO:0000259" key="2">
    <source>
        <dbReference type="Pfam" id="PF09335"/>
    </source>
</evidence>
<evidence type="ECO:0000313" key="3">
    <source>
        <dbReference type="EMBL" id="CAG9286636.1"/>
    </source>
</evidence>
<feature type="transmembrane region" description="Helical" evidence="1">
    <location>
        <begin position="152"/>
        <end position="172"/>
    </location>
</feature>
<dbReference type="PANTHER" id="PTHR46826">
    <property type="match status" value="1"/>
</dbReference>
<accession>A0A8J9X599</accession>
<protein>
    <recommendedName>
        <fullName evidence="2">VTT domain-containing protein</fullName>
    </recommendedName>
</protein>
<dbReference type="Proteomes" id="UP000836788">
    <property type="component" value="Chromosome 23"/>
</dbReference>
<feature type="domain" description="VTT" evidence="2">
    <location>
        <begin position="57"/>
        <end position="174"/>
    </location>
</feature>
<sequence length="174" mass="18163">MASSEGGAVPTLAATITNVWNHPQEVLSELAEGIRDLGPLGVVYFGILYTVAEILAVPATPLTLSAGYLFGLTQGVAVVLIAATVAASVAFVVGKTVLRSWVEGILEENPRMAKLDAAIGKEGFQLLLLVRLSPIFPFALSNYVYGASSISFGSYFCATLLGFAPGTVAYVYTG</sequence>
<dbReference type="AlphaFoldDB" id="A0A8J9X599"/>
<evidence type="ECO:0000256" key="1">
    <source>
        <dbReference type="SAM" id="Phobius"/>
    </source>
</evidence>